<dbReference type="Pfam" id="PF12833">
    <property type="entry name" value="HTH_18"/>
    <property type="match status" value="1"/>
</dbReference>
<sequence>MDTQTPPPSAVSSKVKLVCDYIDSHLEQKITLTDLERVSGLSARGLQYAFRSAMNVSPIQWITERRLDAVHRRLLLATGEDTVIMIASRYFTHMGNFARHYKMRYGEMPSETLVRQKKRRL</sequence>
<dbReference type="InterPro" id="IPR018060">
    <property type="entry name" value="HTH_AraC"/>
</dbReference>
<evidence type="ECO:0000313" key="6">
    <source>
        <dbReference type="Proteomes" id="UP000030826"/>
    </source>
</evidence>
<evidence type="ECO:0000259" key="4">
    <source>
        <dbReference type="PROSITE" id="PS01124"/>
    </source>
</evidence>
<keyword evidence="2" id="KW-0238">DNA-binding</keyword>
<dbReference type="PANTHER" id="PTHR46796">
    <property type="entry name" value="HTH-TYPE TRANSCRIPTIONAL ACTIVATOR RHAS-RELATED"/>
    <property type="match status" value="1"/>
</dbReference>
<keyword evidence="1" id="KW-0805">Transcription regulation</keyword>
<evidence type="ECO:0000313" key="5">
    <source>
        <dbReference type="EMBL" id="KHJ53099.1"/>
    </source>
</evidence>
<evidence type="ECO:0000256" key="2">
    <source>
        <dbReference type="ARBA" id="ARBA00023125"/>
    </source>
</evidence>
<dbReference type="InterPro" id="IPR009057">
    <property type="entry name" value="Homeodomain-like_sf"/>
</dbReference>
<dbReference type="Proteomes" id="UP000030826">
    <property type="component" value="Unassembled WGS sequence"/>
</dbReference>
<dbReference type="Gene3D" id="1.10.10.60">
    <property type="entry name" value="Homeodomain-like"/>
    <property type="match status" value="1"/>
</dbReference>
<keyword evidence="3" id="KW-0804">Transcription</keyword>
<proteinExistence type="predicted"/>
<evidence type="ECO:0000256" key="1">
    <source>
        <dbReference type="ARBA" id="ARBA00023015"/>
    </source>
</evidence>
<dbReference type="SMART" id="SM00342">
    <property type="entry name" value="HTH_ARAC"/>
    <property type="match status" value="1"/>
</dbReference>
<dbReference type="GO" id="GO:0043565">
    <property type="term" value="F:sequence-specific DNA binding"/>
    <property type="evidence" value="ECO:0007669"/>
    <property type="project" value="InterPro"/>
</dbReference>
<dbReference type="AlphaFoldDB" id="A0A0B1PYD4"/>
<comment type="caution">
    <text evidence="5">The sequence shown here is derived from an EMBL/GenBank/DDBJ whole genome shotgun (WGS) entry which is preliminary data.</text>
</comment>
<organism evidence="5 6">
    <name type="scientific">Aureimonas altamirensis</name>
    <dbReference type="NCBI Taxonomy" id="370622"/>
    <lineage>
        <taxon>Bacteria</taxon>
        <taxon>Pseudomonadati</taxon>
        <taxon>Pseudomonadota</taxon>
        <taxon>Alphaproteobacteria</taxon>
        <taxon>Hyphomicrobiales</taxon>
        <taxon>Aurantimonadaceae</taxon>
        <taxon>Aureimonas</taxon>
    </lineage>
</organism>
<dbReference type="EMBL" id="JRFJ01000008">
    <property type="protein sequence ID" value="KHJ53099.1"/>
    <property type="molecule type" value="Genomic_DNA"/>
</dbReference>
<reference evidence="5 6" key="1">
    <citation type="submission" date="2014-09" db="EMBL/GenBank/DDBJ databases">
        <title>Isolation and characterization of Aurantimonas altamirensis ON-56566 from clinical sample following a dog bite.</title>
        <authorList>
            <person name="Eshaghi A."/>
            <person name="Li A."/>
            <person name="Shahinas D."/>
            <person name="Bahn P."/>
            <person name="Kus J.V."/>
            <person name="Patel S.N."/>
        </authorList>
    </citation>
    <scope>NUCLEOTIDE SEQUENCE [LARGE SCALE GENOMIC DNA]</scope>
    <source>
        <strain evidence="5 6">ON-56566</strain>
    </source>
</reference>
<dbReference type="PROSITE" id="PS01124">
    <property type="entry name" value="HTH_ARAC_FAMILY_2"/>
    <property type="match status" value="1"/>
</dbReference>
<evidence type="ECO:0000256" key="3">
    <source>
        <dbReference type="ARBA" id="ARBA00023163"/>
    </source>
</evidence>
<gene>
    <name evidence="5" type="ORF">LA66_20005</name>
</gene>
<feature type="domain" description="HTH araC/xylS-type" evidence="4">
    <location>
        <begin position="16"/>
        <end position="115"/>
    </location>
</feature>
<dbReference type="InterPro" id="IPR050204">
    <property type="entry name" value="AraC_XylS_family_regulators"/>
</dbReference>
<dbReference type="SUPFAM" id="SSF46689">
    <property type="entry name" value="Homeodomain-like"/>
    <property type="match status" value="1"/>
</dbReference>
<dbReference type="STRING" id="370622.LA66_20005"/>
<dbReference type="GO" id="GO:0003700">
    <property type="term" value="F:DNA-binding transcription factor activity"/>
    <property type="evidence" value="ECO:0007669"/>
    <property type="project" value="InterPro"/>
</dbReference>
<accession>A0A0B1PYD4</accession>
<name>A0A0B1PYD4_9HYPH</name>
<protein>
    <recommendedName>
        <fullName evidence="4">HTH araC/xylS-type domain-containing protein</fullName>
    </recommendedName>
</protein>
<dbReference type="PANTHER" id="PTHR46796:SF12">
    <property type="entry name" value="HTH-TYPE DNA-BINDING TRANSCRIPTIONAL ACTIVATOR EUTR"/>
    <property type="match status" value="1"/>
</dbReference>